<dbReference type="PANTHER" id="PTHR38765:SF1">
    <property type="entry name" value="DUF484 DOMAIN-CONTAINING PROTEIN"/>
    <property type="match status" value="1"/>
</dbReference>
<evidence type="ECO:0000256" key="1">
    <source>
        <dbReference type="SAM" id="MobiDB-lite"/>
    </source>
</evidence>
<feature type="compositionally biased region" description="Basic residues" evidence="1">
    <location>
        <begin position="271"/>
        <end position="283"/>
    </location>
</feature>
<dbReference type="EMBL" id="CP020370">
    <property type="protein sequence ID" value="AUB79950.1"/>
    <property type="molecule type" value="Genomic_DNA"/>
</dbReference>
<dbReference type="OrthoDB" id="8525200at2"/>
<reference evidence="2 3" key="1">
    <citation type="submission" date="2017-03" db="EMBL/GenBank/DDBJ databases">
        <title>Complete genome sequence of Candidatus 'Thiodictyon syntrophicum' sp. nov. strain Cad16T, a photolithoautotroph purple sulfur bacterium isolated from an alpine meromictic lake.</title>
        <authorList>
            <person name="Luedin S.M."/>
            <person name="Pothier J.F."/>
            <person name="Danza F."/>
            <person name="Storelli N."/>
            <person name="Wittwer M."/>
            <person name="Tonolla M."/>
        </authorList>
    </citation>
    <scope>NUCLEOTIDE SEQUENCE [LARGE SCALE GENOMIC DNA]</scope>
    <source>
        <strain evidence="2 3">Cad16T</strain>
    </source>
</reference>
<protein>
    <recommendedName>
        <fullName evidence="4">Phytochrome sensor protein</fullName>
    </recommendedName>
</protein>
<dbReference type="Pfam" id="PF04340">
    <property type="entry name" value="DUF484"/>
    <property type="match status" value="1"/>
</dbReference>
<dbReference type="Gene3D" id="3.30.450.40">
    <property type="match status" value="1"/>
</dbReference>
<dbReference type="InterPro" id="IPR029016">
    <property type="entry name" value="GAF-like_dom_sf"/>
</dbReference>
<dbReference type="PANTHER" id="PTHR38765">
    <property type="entry name" value="DUF484 DOMAIN-CONTAINING PROTEIN"/>
    <property type="match status" value="1"/>
</dbReference>
<dbReference type="AlphaFoldDB" id="A0A2K8U2Z0"/>
<dbReference type="InterPro" id="IPR007435">
    <property type="entry name" value="DUF484"/>
</dbReference>
<organism evidence="2 3">
    <name type="scientific">Candidatus Thiodictyon syntrophicum</name>
    <dbReference type="NCBI Taxonomy" id="1166950"/>
    <lineage>
        <taxon>Bacteria</taxon>
        <taxon>Pseudomonadati</taxon>
        <taxon>Pseudomonadota</taxon>
        <taxon>Gammaproteobacteria</taxon>
        <taxon>Chromatiales</taxon>
        <taxon>Chromatiaceae</taxon>
        <taxon>Thiodictyon</taxon>
    </lineage>
</organism>
<dbReference type="KEGG" id="tsy:THSYN_02550"/>
<sequence length="283" mass="29728">MRKTKGEGGAAGAGASEAAITAGPAPGEGAGATAAAAVAAYLQGHPDYFASNPQILAELHIPHTAAGAAVSLIERQVRVLRAQLETERGRLAQLIARAREYESFSARLHALVLALIAAPDLTRVSAALQEGLMHEFSAQAVTLKVFPVDPAVGDPDPLVAAFRDFLERKHALCGPLDEAKNAALFGDLHDPAGEQVHCAALIPIRANGRCGVLAIGAADPDRFKPDMRTDLLDRLGEIVSCKLQMLPPEVPSAVTPPPPAPASEDEPKPTPTRRKRTKKTVPE</sequence>
<keyword evidence="3" id="KW-1185">Reference proteome</keyword>
<accession>A0A2K8U2Z0</accession>
<feature type="region of interest" description="Disordered" evidence="1">
    <location>
        <begin position="246"/>
        <end position="283"/>
    </location>
</feature>
<dbReference type="RefSeq" id="WP_100917761.1">
    <property type="nucleotide sequence ID" value="NZ_CP020370.1"/>
</dbReference>
<dbReference type="Proteomes" id="UP000232638">
    <property type="component" value="Chromosome"/>
</dbReference>
<proteinExistence type="predicted"/>
<evidence type="ECO:0000313" key="2">
    <source>
        <dbReference type="EMBL" id="AUB79950.1"/>
    </source>
</evidence>
<gene>
    <name evidence="2" type="ORF">THSYN_02550</name>
</gene>
<name>A0A2K8U2Z0_9GAMM</name>
<feature type="compositionally biased region" description="Pro residues" evidence="1">
    <location>
        <begin position="248"/>
        <end position="261"/>
    </location>
</feature>
<evidence type="ECO:0000313" key="3">
    <source>
        <dbReference type="Proteomes" id="UP000232638"/>
    </source>
</evidence>
<evidence type="ECO:0008006" key="4">
    <source>
        <dbReference type="Google" id="ProtNLM"/>
    </source>
</evidence>